<dbReference type="PANTHER" id="PTHR11850">
    <property type="entry name" value="HOMEOBOX PROTEIN TRANSCRIPTION FACTORS"/>
    <property type="match status" value="1"/>
</dbReference>
<dbReference type="GO" id="GO:0001654">
    <property type="term" value="P:eye development"/>
    <property type="evidence" value="ECO:0007669"/>
    <property type="project" value="UniProtKB-ARBA"/>
</dbReference>
<evidence type="ECO:0000313" key="9">
    <source>
        <dbReference type="EnsemblMetazoa" id="ENSAATROPP007484"/>
    </source>
</evidence>
<evidence type="ECO:0000256" key="6">
    <source>
        <dbReference type="PROSITE-ProRule" id="PRU00108"/>
    </source>
</evidence>
<dbReference type="AlphaFoldDB" id="A0AAG5D9C7"/>
<keyword evidence="5 6" id="KW-0539">Nucleus</keyword>
<feature type="region of interest" description="Disordered" evidence="7">
    <location>
        <begin position="30"/>
        <end position="82"/>
    </location>
</feature>
<dbReference type="InterPro" id="IPR009057">
    <property type="entry name" value="Homeodomain-like_sf"/>
</dbReference>
<proteinExistence type="inferred from homology"/>
<dbReference type="FunFam" id="1.10.10.60:FF:000004">
    <property type="entry name" value="Meis2 homeobox isoform 2c"/>
    <property type="match status" value="1"/>
</dbReference>
<organism evidence="9 10">
    <name type="scientific">Anopheles atroparvus</name>
    <name type="common">European mosquito</name>
    <dbReference type="NCBI Taxonomy" id="41427"/>
    <lineage>
        <taxon>Eukaryota</taxon>
        <taxon>Metazoa</taxon>
        <taxon>Ecdysozoa</taxon>
        <taxon>Arthropoda</taxon>
        <taxon>Hexapoda</taxon>
        <taxon>Insecta</taxon>
        <taxon>Pterygota</taxon>
        <taxon>Neoptera</taxon>
        <taxon>Endopterygota</taxon>
        <taxon>Diptera</taxon>
        <taxon>Nematocera</taxon>
        <taxon>Culicoidea</taxon>
        <taxon>Culicidae</taxon>
        <taxon>Anophelinae</taxon>
        <taxon>Anopheles</taxon>
    </lineage>
</organism>
<name>A0AAG5D9C7_ANOAO</name>
<reference evidence="9" key="1">
    <citation type="submission" date="2024-04" db="UniProtKB">
        <authorList>
            <consortium name="EnsemblMetazoa"/>
        </authorList>
    </citation>
    <scope>IDENTIFICATION</scope>
    <source>
        <strain evidence="9">EBRO</strain>
    </source>
</reference>
<dbReference type="GO" id="GO:0000987">
    <property type="term" value="F:cis-regulatory region sequence-specific DNA binding"/>
    <property type="evidence" value="ECO:0007669"/>
    <property type="project" value="UniProtKB-ARBA"/>
</dbReference>
<evidence type="ECO:0000256" key="3">
    <source>
        <dbReference type="ARBA" id="ARBA00023125"/>
    </source>
</evidence>
<dbReference type="Pfam" id="PF05920">
    <property type="entry name" value="Homeobox_KN"/>
    <property type="match status" value="1"/>
</dbReference>
<dbReference type="GO" id="GO:0048663">
    <property type="term" value="P:neuron fate commitment"/>
    <property type="evidence" value="ECO:0007669"/>
    <property type="project" value="UniProtKB-ARBA"/>
</dbReference>
<dbReference type="InterPro" id="IPR032453">
    <property type="entry name" value="PKNOX/Meis_N"/>
</dbReference>
<feature type="region of interest" description="Disordered" evidence="7">
    <location>
        <begin position="121"/>
        <end position="144"/>
    </location>
</feature>
<sequence length="539" mass="56868">MQENSVTAVPVSGVTASGLGSAVGATGILGNNALNASNSSNSSTGSNSNGSSSNNGPPPGSGPVVTSTAAGSSSSTTISPHGLSDIDQAQFEADKRAVYKHPLFSLLALLLEKCEQATQGYIPSSSSASSPNGSTNNGTSDGDSFSRDIQAFVQLLEKEKRPLLTNNSELDGLMIKALQVLRIHLLELEKVQELCRDFCTRYIACLRSKMQSENLLRSDYALEHNNNLSNSNSPINSPEQDLSGSAQGYYQNADYLQGSDTSEYSNMQGKRGIMSSGLYSSASPQGACAQLPLPSQHPPQHGALVQEQTNTLHPLHHHHQVPSAAVVANLADLPQPVSPNSVAIGASVHEIGPEESTNQAASVALGCGVAIPILPGLASLEAAGPVLATAAAAMAFHQQQHHHHLQQQQQQPHQQQTFPGMIGCPPAIALSSPLDVYAGQLSPCGSSDELDSELDSPGGDGDSSSGKRQKRGILPKHATSVMRAWLFQHLVHPYPTEDEKRAIAAQTNLTLLQVNNWFINARRRILLPMLENASDNSGD</sequence>
<dbReference type="EnsemblMetazoa" id="ENSAATROPT008322">
    <property type="protein sequence ID" value="ENSAATROPP007484"/>
    <property type="gene ID" value="ENSAATROPG006771"/>
</dbReference>
<evidence type="ECO:0000256" key="2">
    <source>
        <dbReference type="ARBA" id="ARBA00009661"/>
    </source>
</evidence>
<dbReference type="GO" id="GO:0006355">
    <property type="term" value="P:regulation of DNA-templated transcription"/>
    <property type="evidence" value="ECO:0007669"/>
    <property type="project" value="InterPro"/>
</dbReference>
<dbReference type="CDD" id="cd00086">
    <property type="entry name" value="homeodomain"/>
    <property type="match status" value="1"/>
</dbReference>
<dbReference type="Pfam" id="PF16493">
    <property type="entry name" value="Meis_PKNOX_N"/>
    <property type="match status" value="1"/>
</dbReference>
<dbReference type="PROSITE" id="PS50071">
    <property type="entry name" value="HOMEOBOX_2"/>
    <property type="match status" value="1"/>
</dbReference>
<evidence type="ECO:0000256" key="4">
    <source>
        <dbReference type="ARBA" id="ARBA00023155"/>
    </source>
</evidence>
<feature type="region of interest" description="Disordered" evidence="7">
    <location>
        <begin position="446"/>
        <end position="474"/>
    </location>
</feature>
<dbReference type="GO" id="GO:0048646">
    <property type="term" value="P:anatomical structure formation involved in morphogenesis"/>
    <property type="evidence" value="ECO:0007669"/>
    <property type="project" value="UniProtKB-ARBA"/>
</dbReference>
<dbReference type="SMART" id="SM00389">
    <property type="entry name" value="HOX"/>
    <property type="match status" value="1"/>
</dbReference>
<keyword evidence="4 6" id="KW-0371">Homeobox</keyword>
<dbReference type="GO" id="GO:0005634">
    <property type="term" value="C:nucleus"/>
    <property type="evidence" value="ECO:0007669"/>
    <property type="project" value="UniProtKB-SubCell"/>
</dbReference>
<feature type="DNA-binding region" description="Homeobox" evidence="6">
    <location>
        <begin position="467"/>
        <end position="525"/>
    </location>
</feature>
<comment type="similarity">
    <text evidence="2">Belongs to the TALE/MEIS homeobox family.</text>
</comment>
<feature type="domain" description="Homeobox" evidence="8">
    <location>
        <begin position="465"/>
        <end position="524"/>
    </location>
</feature>
<comment type="subcellular location">
    <subcellularLocation>
        <location evidence="1 6">Nucleus</location>
    </subcellularLocation>
</comment>
<feature type="compositionally biased region" description="Low complexity" evidence="7">
    <location>
        <begin position="406"/>
        <end position="416"/>
    </location>
</feature>
<dbReference type="InterPro" id="IPR001356">
    <property type="entry name" value="HD"/>
</dbReference>
<evidence type="ECO:0000256" key="1">
    <source>
        <dbReference type="ARBA" id="ARBA00004123"/>
    </source>
</evidence>
<keyword evidence="10" id="KW-1185">Reference proteome</keyword>
<protein>
    <recommendedName>
        <fullName evidence="8">Homeobox domain-containing protein</fullName>
    </recommendedName>
</protein>
<dbReference type="SUPFAM" id="SSF46689">
    <property type="entry name" value="Homeodomain-like"/>
    <property type="match status" value="1"/>
</dbReference>
<dbReference type="Proteomes" id="UP000075880">
    <property type="component" value="Unassembled WGS sequence"/>
</dbReference>
<evidence type="ECO:0000259" key="8">
    <source>
        <dbReference type="PROSITE" id="PS50071"/>
    </source>
</evidence>
<feature type="region of interest" description="Disordered" evidence="7">
    <location>
        <begin position="398"/>
        <end position="422"/>
    </location>
</feature>
<accession>A0AAG5D9C7</accession>
<feature type="compositionally biased region" description="Low complexity" evidence="7">
    <location>
        <begin position="62"/>
        <end position="79"/>
    </location>
</feature>
<dbReference type="GO" id="GO:0009887">
    <property type="term" value="P:animal organ morphogenesis"/>
    <property type="evidence" value="ECO:0007669"/>
    <property type="project" value="UniProtKB-ARBA"/>
</dbReference>
<dbReference type="InterPro" id="IPR050224">
    <property type="entry name" value="TALE_homeobox"/>
</dbReference>
<evidence type="ECO:0000256" key="7">
    <source>
        <dbReference type="SAM" id="MobiDB-lite"/>
    </source>
</evidence>
<keyword evidence="3 6" id="KW-0238">DNA-binding</keyword>
<feature type="compositionally biased region" description="Low complexity" evidence="7">
    <location>
        <begin position="123"/>
        <end position="143"/>
    </location>
</feature>
<feature type="compositionally biased region" description="Low complexity" evidence="7">
    <location>
        <begin position="30"/>
        <end position="55"/>
    </location>
</feature>
<dbReference type="InterPro" id="IPR008422">
    <property type="entry name" value="KN_HD"/>
</dbReference>
<dbReference type="Gene3D" id="1.10.10.60">
    <property type="entry name" value="Homeodomain-like"/>
    <property type="match status" value="1"/>
</dbReference>
<evidence type="ECO:0000313" key="10">
    <source>
        <dbReference type="Proteomes" id="UP000075880"/>
    </source>
</evidence>
<evidence type="ECO:0000256" key="5">
    <source>
        <dbReference type="ARBA" id="ARBA00023242"/>
    </source>
</evidence>